<dbReference type="EMBL" id="CM055097">
    <property type="protein sequence ID" value="KAJ7554493.1"/>
    <property type="molecule type" value="Genomic_DNA"/>
</dbReference>
<evidence type="ECO:0000313" key="1">
    <source>
        <dbReference type="EMBL" id="KAJ7554493.1"/>
    </source>
</evidence>
<reference evidence="2" key="1">
    <citation type="journal article" date="2024" name="Proc. Natl. Acad. Sci. U.S.A.">
        <title>Extraordinary preservation of gene collinearity over three hundred million years revealed in homosporous lycophytes.</title>
        <authorList>
            <person name="Li C."/>
            <person name="Wickell D."/>
            <person name="Kuo L.Y."/>
            <person name="Chen X."/>
            <person name="Nie B."/>
            <person name="Liao X."/>
            <person name="Peng D."/>
            <person name="Ji J."/>
            <person name="Jenkins J."/>
            <person name="Williams M."/>
            <person name="Shu S."/>
            <person name="Plott C."/>
            <person name="Barry K."/>
            <person name="Rajasekar S."/>
            <person name="Grimwood J."/>
            <person name="Han X."/>
            <person name="Sun S."/>
            <person name="Hou Z."/>
            <person name="He W."/>
            <person name="Dai G."/>
            <person name="Sun C."/>
            <person name="Schmutz J."/>
            <person name="Leebens-Mack J.H."/>
            <person name="Li F.W."/>
            <person name="Wang L."/>
        </authorList>
    </citation>
    <scope>NUCLEOTIDE SEQUENCE [LARGE SCALE GENOMIC DNA]</scope>
    <source>
        <strain evidence="2">cv. PW_Plant_1</strain>
    </source>
</reference>
<accession>A0ACC2DJS2</accession>
<evidence type="ECO:0000313" key="2">
    <source>
        <dbReference type="Proteomes" id="UP001162992"/>
    </source>
</evidence>
<keyword evidence="2" id="KW-1185">Reference proteome</keyword>
<name>A0ACC2DJS2_DIPCM</name>
<dbReference type="Proteomes" id="UP001162992">
    <property type="component" value="Chromosome 6"/>
</dbReference>
<comment type="caution">
    <text evidence="1">The sequence shown here is derived from an EMBL/GenBank/DDBJ whole genome shotgun (WGS) entry which is preliminary data.</text>
</comment>
<sequence length="124" mass="14360">MVLIINIWLFCSSMLIHKSIGLARLQGKQSFLLKSGPSHGSLHSFLFKAVWKSALNINTIYVAACTEDSARFSLSRCALPRISLWYQRYLFVYLIPTWYWSFSLVSKHLDIIITMYIIRTIVLI</sequence>
<proteinExistence type="predicted"/>
<protein>
    <submittedName>
        <fullName evidence="1">Uncharacterized protein</fullName>
    </submittedName>
</protein>
<gene>
    <name evidence="1" type="ORF">O6H91_06G143300</name>
</gene>
<organism evidence="1 2">
    <name type="scientific">Diphasiastrum complanatum</name>
    <name type="common">Issler's clubmoss</name>
    <name type="synonym">Lycopodium complanatum</name>
    <dbReference type="NCBI Taxonomy" id="34168"/>
    <lineage>
        <taxon>Eukaryota</taxon>
        <taxon>Viridiplantae</taxon>
        <taxon>Streptophyta</taxon>
        <taxon>Embryophyta</taxon>
        <taxon>Tracheophyta</taxon>
        <taxon>Lycopodiopsida</taxon>
        <taxon>Lycopodiales</taxon>
        <taxon>Lycopodiaceae</taxon>
        <taxon>Lycopodioideae</taxon>
        <taxon>Diphasiastrum</taxon>
    </lineage>
</organism>